<reference evidence="2 3" key="1">
    <citation type="journal article" date="2016" name="Mol. Biol. Evol.">
        <title>Comparative Genomics of Early-Diverging Mushroom-Forming Fungi Provides Insights into the Origins of Lignocellulose Decay Capabilities.</title>
        <authorList>
            <person name="Nagy L.G."/>
            <person name="Riley R."/>
            <person name="Tritt A."/>
            <person name="Adam C."/>
            <person name="Daum C."/>
            <person name="Floudas D."/>
            <person name="Sun H."/>
            <person name="Yadav J.S."/>
            <person name="Pangilinan J."/>
            <person name="Larsson K.H."/>
            <person name="Matsuura K."/>
            <person name="Barry K."/>
            <person name="Labutti K."/>
            <person name="Kuo R."/>
            <person name="Ohm R.A."/>
            <person name="Bhattacharya S.S."/>
            <person name="Shirouzu T."/>
            <person name="Yoshinaga Y."/>
            <person name="Martin F.M."/>
            <person name="Grigoriev I.V."/>
            <person name="Hibbett D.S."/>
        </authorList>
    </citation>
    <scope>NUCLEOTIDE SEQUENCE [LARGE SCALE GENOMIC DNA]</scope>
    <source>
        <strain evidence="2 3">TUFC12733</strain>
    </source>
</reference>
<protein>
    <recommendedName>
        <fullName evidence="1">CHAT domain-containing protein</fullName>
    </recommendedName>
</protein>
<name>A0A167KX41_CALVF</name>
<organism evidence="2 3">
    <name type="scientific">Calocera viscosa (strain TUFC12733)</name>
    <dbReference type="NCBI Taxonomy" id="1330018"/>
    <lineage>
        <taxon>Eukaryota</taxon>
        <taxon>Fungi</taxon>
        <taxon>Dikarya</taxon>
        <taxon>Basidiomycota</taxon>
        <taxon>Agaricomycotina</taxon>
        <taxon>Dacrymycetes</taxon>
        <taxon>Dacrymycetales</taxon>
        <taxon>Dacrymycetaceae</taxon>
        <taxon>Calocera</taxon>
    </lineage>
</organism>
<dbReference type="Proteomes" id="UP000076738">
    <property type="component" value="Unassembled WGS sequence"/>
</dbReference>
<dbReference type="OrthoDB" id="3261813at2759"/>
<evidence type="ECO:0000313" key="2">
    <source>
        <dbReference type="EMBL" id="KZO95105.1"/>
    </source>
</evidence>
<sequence>MEIFRDSEATPPVKPNVEFVKPGICRTESNLLDLAEGLEKWGVNFDYIDENLPLEELVNRCQVLCDRFRQLGAIADVDEAIRLLIQARRRAPSHEDQLLPQVLLQCGIAYTLRYTALGEEEDFGNAQRILGTISEQSICSSAQAACFRTLAQLYEGKYNEDLKPKSLDQAITYARRAAALIANEGRLQDSQTSVSELAWFLCARYEARKDVQDLDEVVRLHTQVISLSQTFEQRHVILWRYGRSLRLRYELVRTSNDFFDAEEALTAALTEADARQSQRLAMIAWELADLYAARHKTTLEPPDLMDALRFYTVAAEATASPAKDKLRAVIRGAKLAMRNEYIESAFRMYGTAISILPQLAWVGLETRRRYAKLKRLTTHLSCDAAAVALSIGRPEVAVEILNHGRAVVWRTVLDIRTDLTPLQDVAPLLYEEMKKLGEQLDSEMYDIHTIPPEAQEAFNQHRRRAAERWEELLQDARKIPAFATFLKPQSYSEIQQGALEGPVIFLNISEYRSDALIVTLDEGVNVVRLEGLGLQSCRQLAFSFEKALRVAKDKEGCRYLEETLRTVLQRLWHGGIDSVARTLYQLRCSSGTRQRVWWVPTDALSILPIHAAGPYENGAPGLPELFISSYTTTLTALINARRALSHAMASPITPGLVAISQPNVPGLPVLSTAPLEIDAVKKYAPFKSISVANNGLEDLWNCAVDLPTETFWLHCCAHGHWDPLSPMDSSIRFHDGRLTLAHIIHLDFTSTTEFAFLSACHTARHSIVAPDEAMHLAAGLQIAGLKAVVATGWAMVDSDGPRLAYWFYTHLRKLSPEPRVTDTAAALAGAVDELRKLGAPMYRWAVFVHHGV</sequence>
<dbReference type="STRING" id="1330018.A0A167KX41"/>
<feature type="domain" description="CHAT" evidence="1">
    <location>
        <begin position="567"/>
        <end position="851"/>
    </location>
</feature>
<proteinExistence type="predicted"/>
<dbReference type="Pfam" id="PF12770">
    <property type="entry name" value="CHAT"/>
    <property type="match status" value="1"/>
</dbReference>
<dbReference type="AlphaFoldDB" id="A0A167KX41"/>
<dbReference type="EMBL" id="KV417290">
    <property type="protein sequence ID" value="KZO95105.1"/>
    <property type="molecule type" value="Genomic_DNA"/>
</dbReference>
<evidence type="ECO:0000313" key="3">
    <source>
        <dbReference type="Proteomes" id="UP000076738"/>
    </source>
</evidence>
<dbReference type="InterPro" id="IPR024983">
    <property type="entry name" value="CHAT_dom"/>
</dbReference>
<gene>
    <name evidence="2" type="ORF">CALVIDRAFT_172375</name>
</gene>
<accession>A0A167KX41</accession>
<keyword evidence="3" id="KW-1185">Reference proteome</keyword>
<evidence type="ECO:0000259" key="1">
    <source>
        <dbReference type="Pfam" id="PF12770"/>
    </source>
</evidence>